<dbReference type="RefSeq" id="YP_009819748.1">
    <property type="nucleotide sequence ID" value="NC_048152.1"/>
</dbReference>
<dbReference type="GeneID" id="55011166"/>
<dbReference type="EMBL" id="MK411746">
    <property type="protein sequence ID" value="QAY16187.1"/>
    <property type="molecule type" value="Genomic_DNA"/>
</dbReference>
<evidence type="ECO:0000313" key="2">
    <source>
        <dbReference type="Proteomes" id="UP000289206"/>
    </source>
</evidence>
<sequence>MRSISPTRMEKQEPMGTKPTIARRLAAGLGVAALALTLTGCWHGTGTVIRRDYHASWTSVTTSCSSTGKVTSCHPNITTYPESYDLLVRDSKGDEHWVSVSPGDYNSHPVGSTFTNG</sequence>
<protein>
    <submittedName>
        <fullName evidence="1">Uncharacterized protein</fullName>
    </submittedName>
</protein>
<keyword evidence="2" id="KW-1185">Reference proteome</keyword>
<proteinExistence type="predicted"/>
<accession>A0A411CQV3</accession>
<dbReference type="KEGG" id="vg:55011166"/>
<name>A0A411CQV3_9CAUD</name>
<evidence type="ECO:0000313" key="1">
    <source>
        <dbReference type="EMBL" id="QAY16187.1"/>
    </source>
</evidence>
<dbReference type="Proteomes" id="UP000289206">
    <property type="component" value="Segment"/>
</dbReference>
<reference evidence="1 2" key="1">
    <citation type="submission" date="2019-01" db="EMBL/GenBank/DDBJ databases">
        <authorList>
            <person name="Adair T.L."/>
            <person name="Lucas L.G."/>
            <person name="Young A.M."/>
            <person name="Antrich S.C."/>
            <person name="Baird A.G."/>
            <person name="Dunn E.L."/>
            <person name="Fernandes B.I."/>
            <person name="Fraley E.G."/>
            <person name="Ghanem A.X."/>
            <person name="Gilbert M.G."/>
            <person name="Morris T.B."/>
            <person name="Nortch B.D."/>
            <person name="Overcash M.E."/>
            <person name="Pavleszek K.E."/>
            <person name="Pellegrini L.I.O."/>
            <person name="Pham L.T."/>
            <person name="Rule L.S."/>
            <person name="Schultz E.M."/>
            <person name="Smith J."/>
            <person name="Thong B.J."/>
            <person name="Turner H.A."/>
            <person name="Walker G."/>
            <person name="Whitaker Z.J."/>
            <person name="Wilsey R.N."/>
            <person name="Yanney R.L."/>
            <person name="Klyczek K."/>
            <person name="Garlena R.A."/>
            <person name="Russell D.A."/>
            <person name="Pope W.H."/>
            <person name="Jacobs-Sera D."/>
            <person name="Hatfull G.F."/>
        </authorList>
    </citation>
    <scope>NUCLEOTIDE SEQUENCE [LARGE SCALE GENOMIC DNA]</scope>
</reference>
<organism evidence="1 2">
    <name type="scientific">Arthrobacter phage Sonali</name>
    <dbReference type="NCBI Taxonomy" id="2510495"/>
    <lineage>
        <taxon>Viruses</taxon>
        <taxon>Duplodnaviria</taxon>
        <taxon>Heunggongvirae</taxon>
        <taxon>Uroviricota</taxon>
        <taxon>Caudoviricetes</taxon>
        <taxon>Sonalivirus</taxon>
        <taxon>Sonalivirus sonali</taxon>
    </lineage>
</organism>
<gene>
    <name evidence="1" type="primary">75</name>
    <name evidence="1" type="ORF">SEA_SONALI_75</name>
</gene>